<reference evidence="2 3" key="1">
    <citation type="submission" date="2021-01" db="EMBL/GenBank/DDBJ databases">
        <title>FDA dAtabase for Regulatory Grade micrObial Sequences (FDA-ARGOS): Supporting development and validation of Infectious Disease Dx tests.</title>
        <authorList>
            <person name="Nelson B."/>
            <person name="Plummer A."/>
            <person name="Tallon L."/>
            <person name="Sadzewicz L."/>
            <person name="Zhao X."/>
            <person name="Boylan J."/>
            <person name="Ott S."/>
            <person name="Bowen H."/>
            <person name="Vavikolanu K."/>
            <person name="Mehta A."/>
            <person name="Aluvathingal J."/>
            <person name="Nadendla S."/>
            <person name="Myers T."/>
            <person name="Yan Y."/>
            <person name="Sichtig H."/>
        </authorList>
    </citation>
    <scope>NUCLEOTIDE SEQUENCE [LARGE SCALE GENOMIC DNA]</scope>
    <source>
        <strain evidence="2 3">FDAARGOS_1161</strain>
    </source>
</reference>
<dbReference type="Proteomes" id="UP000595254">
    <property type="component" value="Chromosome"/>
</dbReference>
<dbReference type="AlphaFoldDB" id="A0A974RZY5"/>
<feature type="compositionally biased region" description="Basic and acidic residues" evidence="1">
    <location>
        <begin position="241"/>
        <end position="251"/>
    </location>
</feature>
<accession>A0A974RZY5</accession>
<name>A0A974RZY5_PERPY</name>
<dbReference type="RefSeq" id="WP_051387246.1">
    <property type="nucleotide sequence ID" value="NZ_CP068053.1"/>
</dbReference>
<evidence type="ECO:0000313" key="3">
    <source>
        <dbReference type="Proteomes" id="UP000595254"/>
    </source>
</evidence>
<proteinExistence type="predicted"/>
<organism evidence="2 3">
    <name type="scientific">Peribacillus psychrosaccharolyticus</name>
    <name type="common">Bacillus psychrosaccharolyticus</name>
    <dbReference type="NCBI Taxonomy" id="1407"/>
    <lineage>
        <taxon>Bacteria</taxon>
        <taxon>Bacillati</taxon>
        <taxon>Bacillota</taxon>
        <taxon>Bacilli</taxon>
        <taxon>Bacillales</taxon>
        <taxon>Bacillaceae</taxon>
        <taxon>Peribacillus</taxon>
    </lineage>
</organism>
<dbReference type="EMBL" id="CP068053">
    <property type="protein sequence ID" value="QQS98734.1"/>
    <property type="molecule type" value="Genomic_DNA"/>
</dbReference>
<protein>
    <recommendedName>
        <fullName evidence="4">DNA replication protein DnaD</fullName>
    </recommendedName>
</protein>
<gene>
    <name evidence="2" type="ORF">I6J18_13605</name>
</gene>
<keyword evidence="3" id="KW-1185">Reference proteome</keyword>
<dbReference type="KEGG" id="ppsr:I6J18_13605"/>
<sequence>MAGWIKVHRDLLDKPIWVESTPEQKTILITLLMMVNHQKREWEWQGRPYNVEPGQVITSLDSIAQKSGKGISIQNIRTALKRFEKYGFLTNKSTNKSRLITIINWVAYQKNDDELTRELTGSQQARNRQLTPNKKDKEFKNDKKIKNNSFRKLDSYEEDSAPFQLSLRLLNNIKKNITGFKEPNLQKWSDDFHLMMKRDKRTFEQIVCLIDWCQKDSFWKSNILSPAKLRKQFDQLVLKSQSEKQTKEKNKSIQQFSVNRPSHWEEPKPLTNEEYSRMKKSEAELF</sequence>
<evidence type="ECO:0008006" key="4">
    <source>
        <dbReference type="Google" id="ProtNLM"/>
    </source>
</evidence>
<evidence type="ECO:0000256" key="1">
    <source>
        <dbReference type="SAM" id="MobiDB-lite"/>
    </source>
</evidence>
<feature type="region of interest" description="Disordered" evidence="1">
    <location>
        <begin position="241"/>
        <end position="286"/>
    </location>
</feature>
<evidence type="ECO:0000313" key="2">
    <source>
        <dbReference type="EMBL" id="QQS98734.1"/>
    </source>
</evidence>
<feature type="compositionally biased region" description="Basic and acidic residues" evidence="1">
    <location>
        <begin position="274"/>
        <end position="286"/>
    </location>
</feature>